<protein>
    <recommendedName>
        <fullName evidence="3">PKD/REJ-like domain-containing protein</fullName>
    </recommendedName>
</protein>
<reference evidence="4" key="1">
    <citation type="journal article" date="2016" name="Gigascience">
        <title>De novo construction of an expanded transcriptome assembly for the western tarnished plant bug, Lygus hesperus.</title>
        <authorList>
            <person name="Tassone E.E."/>
            <person name="Geib S.M."/>
            <person name="Hall B."/>
            <person name="Fabrick J.A."/>
            <person name="Brent C.S."/>
            <person name="Hull J.J."/>
        </authorList>
    </citation>
    <scope>NUCLEOTIDE SEQUENCE</scope>
</reference>
<dbReference type="Pfam" id="PF02010">
    <property type="entry name" value="REJ"/>
    <property type="match status" value="1"/>
</dbReference>
<feature type="region of interest" description="Disordered" evidence="1">
    <location>
        <begin position="1335"/>
        <end position="1386"/>
    </location>
</feature>
<feature type="compositionally biased region" description="Low complexity" evidence="1">
    <location>
        <begin position="1335"/>
        <end position="1379"/>
    </location>
</feature>
<evidence type="ECO:0000313" key="4">
    <source>
        <dbReference type="EMBL" id="JAQ09944.1"/>
    </source>
</evidence>
<gene>
    <name evidence="4" type="ORF">g.85821</name>
</gene>
<keyword evidence="2" id="KW-1133">Transmembrane helix</keyword>
<feature type="transmembrane region" description="Helical" evidence="2">
    <location>
        <begin position="1499"/>
        <end position="1523"/>
    </location>
</feature>
<name>A0A146LPX0_LYGHE</name>
<evidence type="ECO:0000259" key="3">
    <source>
        <dbReference type="Pfam" id="PF02010"/>
    </source>
</evidence>
<keyword evidence="2" id="KW-0472">Membrane</keyword>
<dbReference type="EMBL" id="GDHC01008685">
    <property type="protein sequence ID" value="JAQ09944.1"/>
    <property type="molecule type" value="Transcribed_RNA"/>
</dbReference>
<evidence type="ECO:0000256" key="1">
    <source>
        <dbReference type="SAM" id="MobiDB-lite"/>
    </source>
</evidence>
<feature type="domain" description="PKD/REJ-like" evidence="3">
    <location>
        <begin position="646"/>
        <end position="852"/>
    </location>
</feature>
<feature type="non-terminal residue" evidence="4">
    <location>
        <position position="1"/>
    </location>
</feature>
<sequence length="1602" mass="175694">GAKLIPSNDEQNQLVEGLPIERKSWFDTQLLAASLYDNLGDIMVFDGGTWNPYPTYRGGGKPQNFKAVCQNKGEYLNLCGECVGGSSEKDDDYGLDSCGVCAGLERCGQTSCEDSIEDFELSENCTKIIGIRPKAIDMAVSSKGVIHLIGNMNTNNLLCSVYSDATELGAVTISETQWGLQFEFDLPKKEGRLDMHCNSTEGVVLRNSLLVVDSRKLQPLSSREKSIEYGKESYVTLSVANMISMVDLVCFARDQDGSVLYKAWSHDIQGNSLSSTVICDRIWPKKAGKMKFGVAYSAEAITSAKTLDIEVVSKDLTLHWASASKDKLALIFDQVLETYNDCGTLFKTISDKDAKCWSAGNKIMVKFKGSPKVKIGDTLEVLAASASVGIPESFSVKINGEIVSEQLSNLEIKGPKVICRNQKVTFDVDGSGVKWSLALPNNSASDGTMTPGNKQRKNMMMWRNVRETAKMMKADGTDNRMSLNTSLLTPGAEYQIKATLPDRQGKAMTLTKNFKIATHNGGEPMIKGPMNPSWTNEALYELDNPLCGPKSDDLKYEWVIGTENEAMIQQTGSKIHLKPGVLSSNTKYNVTVRLMNSSQLVSEVALEVFAQPATLKAATYVDEIVYGTGHKILLLGNTEVLPTKSVGAKYRWSCESETGYCAMPGKELKSIETLGGFDNSVLVLPPGSLPVGSYLFTLNVSLTSGESTLKTTRVRIVPGEPTLLSLVSVDFGESLKIILQAKDIIGECEINLESLKSVNTSYLDLSEMVETDILKGTPSDPQSKTLKLDVPFEKLVYGTSYMFRLIGDCGALSQSWLVFTIPIPEKSASCVLNVTPMSGVALSTEFTFQVTDCYPNNPIYSFGYVLNDKVHYLSSTLDSQKKLFSFPGNLKPLMKICEPDKMCAVYFAENITVDTAPVDIEVARTVVVTMSDDLNSGHFEEVLGTTALLLESCKSEPDILNNVSDSILQIIVNKIQDVSAEIDQGGPVTSQTLDLLQCALGVVEAAKGSDEVITVILRFCDKIEEKAKTTGVDLPDQRPSKRNKRSFSVTKRETNQNIQKVESLLKAYSYGIQNFKDKIEAKAKSALLLEKIPGMAVDMCNTLSKNAKPVRVESPVAELSTIRIIIGPRESKVNLTLPECLDACSNSSLQIVMNEQVLEEMNHTDVCLGVNYIQDDYYSETRNATSELNITRLSGVYKSMVFKYDGDKAANLTFNRSKLSLATIRIPIRNTTIPKDTELKCHLWKNDFGWNFSPCETLKRTFISKVQALECRCPFPGVYAVFLIPESETKKVVPIVPPAKPEVTQIVTTLPTTTIATPPTTIPTTAVTTKIPTTLPTTAAPNATTTNKTAAVTPQEATKPVTTTQQTTTLTSSTPHPVTAASPSLSPENYRVAASFMIDENFNETVGVKKQEFENSIKTQLIKSVQIPDHAKVDALNSNAKIKVVINMRYAEKTDMSKLQQLLKSGDLKLHGLNNTELKVTEQDLELVLGQKDGRSSTFAVVSTAIFISLTFILAILLSGMFLKWKRQQRALSFVQNMEVSAPRYLRLHEESSVDNLERNYGSTDNLRSADLDSGIVLTVDPNRMSTKYHTGNSSSSGHPRA</sequence>
<organism evidence="4">
    <name type="scientific">Lygus hesperus</name>
    <name type="common">Western plant bug</name>
    <dbReference type="NCBI Taxonomy" id="30085"/>
    <lineage>
        <taxon>Eukaryota</taxon>
        <taxon>Metazoa</taxon>
        <taxon>Ecdysozoa</taxon>
        <taxon>Arthropoda</taxon>
        <taxon>Hexapoda</taxon>
        <taxon>Insecta</taxon>
        <taxon>Pterygota</taxon>
        <taxon>Neoptera</taxon>
        <taxon>Paraneoptera</taxon>
        <taxon>Hemiptera</taxon>
        <taxon>Heteroptera</taxon>
        <taxon>Panheteroptera</taxon>
        <taxon>Cimicomorpha</taxon>
        <taxon>Miridae</taxon>
        <taxon>Mirini</taxon>
        <taxon>Lygus</taxon>
    </lineage>
</organism>
<evidence type="ECO:0000256" key="2">
    <source>
        <dbReference type="SAM" id="Phobius"/>
    </source>
</evidence>
<accession>A0A146LPX0</accession>
<proteinExistence type="predicted"/>
<feature type="region of interest" description="Disordered" evidence="1">
    <location>
        <begin position="1031"/>
        <end position="1052"/>
    </location>
</feature>
<dbReference type="InterPro" id="IPR002859">
    <property type="entry name" value="PKD/REJ-like"/>
</dbReference>
<keyword evidence="2" id="KW-0812">Transmembrane</keyword>